<evidence type="ECO:0000256" key="5">
    <source>
        <dbReference type="PROSITE-ProRule" id="PRU00723"/>
    </source>
</evidence>
<dbReference type="PROSITE" id="PS50103">
    <property type="entry name" value="ZF_C3H1"/>
    <property type="match status" value="2"/>
</dbReference>
<dbReference type="Gramene" id="Psat05G0828100-T1">
    <property type="protein sequence ID" value="KAI5414078.1"/>
    <property type="gene ID" value="KIW84_058281"/>
</dbReference>
<dbReference type="PANTHER" id="PTHR12547">
    <property type="entry name" value="CCCH ZINC FINGER/TIS11-RELATED"/>
    <property type="match status" value="1"/>
</dbReference>
<reference evidence="8 9" key="1">
    <citation type="journal article" date="2022" name="Nat. Genet.">
        <title>Improved pea reference genome and pan-genome highlight genomic features and evolutionary characteristics.</title>
        <authorList>
            <person name="Yang T."/>
            <person name="Liu R."/>
            <person name="Luo Y."/>
            <person name="Hu S."/>
            <person name="Wang D."/>
            <person name="Wang C."/>
            <person name="Pandey M.K."/>
            <person name="Ge S."/>
            <person name="Xu Q."/>
            <person name="Li N."/>
            <person name="Li G."/>
            <person name="Huang Y."/>
            <person name="Saxena R.K."/>
            <person name="Ji Y."/>
            <person name="Li M."/>
            <person name="Yan X."/>
            <person name="He Y."/>
            <person name="Liu Y."/>
            <person name="Wang X."/>
            <person name="Xiang C."/>
            <person name="Varshney R.K."/>
            <person name="Ding H."/>
            <person name="Gao S."/>
            <person name="Zong X."/>
        </authorList>
    </citation>
    <scope>NUCLEOTIDE SEQUENCE [LARGE SCALE GENOMIC DNA]</scope>
    <source>
        <strain evidence="8 9">cv. Zhongwan 6</strain>
    </source>
</reference>
<feature type="domain" description="C3H1-type" evidence="7">
    <location>
        <begin position="90"/>
        <end position="118"/>
    </location>
</feature>
<proteinExistence type="predicted"/>
<feature type="compositionally biased region" description="Polar residues" evidence="6">
    <location>
        <begin position="173"/>
        <end position="183"/>
    </location>
</feature>
<keyword evidence="1 5" id="KW-0479">Metal-binding</keyword>
<dbReference type="InterPro" id="IPR000571">
    <property type="entry name" value="Znf_CCCH"/>
</dbReference>
<gene>
    <name evidence="8" type="ORF">KIW84_058281</name>
</gene>
<protein>
    <recommendedName>
        <fullName evidence="7">C3H1-type domain-containing protein</fullName>
    </recommendedName>
</protein>
<keyword evidence="9" id="KW-1185">Reference proteome</keyword>
<feature type="zinc finger region" description="C3H1-type" evidence="5">
    <location>
        <begin position="60"/>
        <end position="87"/>
    </location>
</feature>
<accession>A0A9D4X5H5</accession>
<dbReference type="AlphaFoldDB" id="A0A9D4X5H5"/>
<evidence type="ECO:0000256" key="6">
    <source>
        <dbReference type="SAM" id="MobiDB-lite"/>
    </source>
</evidence>
<dbReference type="Pfam" id="PF00642">
    <property type="entry name" value="zf-CCCH"/>
    <property type="match status" value="1"/>
</dbReference>
<sequence length="233" mass="25543">GLKQKPKSHNIRASSSPCVVTNSNSISLHCIALNSVMEKEYTESSQHLKKPRISEETNLRIKTELCRRFMQGICVHGSKCNYAHGFTELRTAPKVCRMFLYNRHCTYGNTCRYLHSSLPLHHDHGHGHHSRINVSSSAAKPELGTVQTAKPGTKENAGSMIMQTSAAAAATTDGHTSAQNNIMPTSSSTPATNASANPAVVTPSFHKNGPYACKSIIDEKKLQRVSRIYGDWI</sequence>
<dbReference type="PANTHER" id="PTHR12547:SF156">
    <property type="entry name" value="ZINC FINGER CCCH DOMAIN-CONTAINING PROTEIN 12"/>
    <property type="match status" value="1"/>
</dbReference>
<name>A0A9D4X5H5_PEA</name>
<dbReference type="SMART" id="SM00356">
    <property type="entry name" value="ZnF_C3H1"/>
    <property type="match status" value="2"/>
</dbReference>
<keyword evidence="4 5" id="KW-0862">Zinc</keyword>
<feature type="non-terminal residue" evidence="8">
    <location>
        <position position="1"/>
    </location>
</feature>
<feature type="region of interest" description="Disordered" evidence="6">
    <location>
        <begin position="165"/>
        <end position="196"/>
    </location>
</feature>
<dbReference type="Proteomes" id="UP001058974">
    <property type="component" value="Chromosome 5"/>
</dbReference>
<dbReference type="GO" id="GO:0008270">
    <property type="term" value="F:zinc ion binding"/>
    <property type="evidence" value="ECO:0007669"/>
    <property type="project" value="UniProtKB-KW"/>
</dbReference>
<keyword evidence="3 5" id="KW-0863">Zinc-finger</keyword>
<organism evidence="8 9">
    <name type="scientific">Pisum sativum</name>
    <name type="common">Garden pea</name>
    <name type="synonym">Lathyrus oleraceus</name>
    <dbReference type="NCBI Taxonomy" id="3888"/>
    <lineage>
        <taxon>Eukaryota</taxon>
        <taxon>Viridiplantae</taxon>
        <taxon>Streptophyta</taxon>
        <taxon>Embryophyta</taxon>
        <taxon>Tracheophyta</taxon>
        <taxon>Spermatophyta</taxon>
        <taxon>Magnoliopsida</taxon>
        <taxon>eudicotyledons</taxon>
        <taxon>Gunneridae</taxon>
        <taxon>Pentapetalae</taxon>
        <taxon>rosids</taxon>
        <taxon>fabids</taxon>
        <taxon>Fabales</taxon>
        <taxon>Fabaceae</taxon>
        <taxon>Papilionoideae</taxon>
        <taxon>50 kb inversion clade</taxon>
        <taxon>NPAAA clade</taxon>
        <taxon>Hologalegina</taxon>
        <taxon>IRL clade</taxon>
        <taxon>Fabeae</taxon>
        <taxon>Lathyrus</taxon>
    </lineage>
</organism>
<evidence type="ECO:0000313" key="8">
    <source>
        <dbReference type="EMBL" id="KAI5414078.1"/>
    </source>
</evidence>
<dbReference type="InterPro" id="IPR036855">
    <property type="entry name" value="Znf_CCCH_sf"/>
</dbReference>
<feature type="compositionally biased region" description="Low complexity" evidence="6">
    <location>
        <begin position="184"/>
        <end position="196"/>
    </location>
</feature>
<dbReference type="InterPro" id="IPR045877">
    <property type="entry name" value="ZFP36-like"/>
</dbReference>
<dbReference type="SUPFAM" id="SSF90229">
    <property type="entry name" value="CCCH zinc finger"/>
    <property type="match status" value="2"/>
</dbReference>
<evidence type="ECO:0000256" key="2">
    <source>
        <dbReference type="ARBA" id="ARBA00022737"/>
    </source>
</evidence>
<feature type="domain" description="C3H1-type" evidence="7">
    <location>
        <begin position="60"/>
        <end position="87"/>
    </location>
</feature>
<evidence type="ECO:0000256" key="3">
    <source>
        <dbReference type="ARBA" id="ARBA00022771"/>
    </source>
</evidence>
<dbReference type="EMBL" id="JAMSHJ010000005">
    <property type="protein sequence ID" value="KAI5414078.1"/>
    <property type="molecule type" value="Genomic_DNA"/>
</dbReference>
<evidence type="ECO:0000313" key="9">
    <source>
        <dbReference type="Proteomes" id="UP001058974"/>
    </source>
</evidence>
<evidence type="ECO:0000256" key="4">
    <source>
        <dbReference type="ARBA" id="ARBA00022833"/>
    </source>
</evidence>
<evidence type="ECO:0000259" key="7">
    <source>
        <dbReference type="PROSITE" id="PS50103"/>
    </source>
</evidence>
<dbReference type="GO" id="GO:0003729">
    <property type="term" value="F:mRNA binding"/>
    <property type="evidence" value="ECO:0007669"/>
    <property type="project" value="InterPro"/>
</dbReference>
<keyword evidence="2" id="KW-0677">Repeat</keyword>
<comment type="caution">
    <text evidence="8">The sequence shown here is derived from an EMBL/GenBank/DDBJ whole genome shotgun (WGS) entry which is preliminary data.</text>
</comment>
<dbReference type="Gene3D" id="4.10.1000.10">
    <property type="entry name" value="Zinc finger, CCCH-type"/>
    <property type="match status" value="1"/>
</dbReference>
<evidence type="ECO:0000256" key="1">
    <source>
        <dbReference type="ARBA" id="ARBA00022723"/>
    </source>
</evidence>
<feature type="zinc finger region" description="C3H1-type" evidence="5">
    <location>
        <begin position="90"/>
        <end position="118"/>
    </location>
</feature>